<evidence type="ECO:0000313" key="3">
    <source>
        <dbReference type="EMBL" id="MFC0716749.1"/>
    </source>
</evidence>
<evidence type="ECO:0000256" key="2">
    <source>
        <dbReference type="SAM" id="SignalP"/>
    </source>
</evidence>
<feature type="region of interest" description="Disordered" evidence="1">
    <location>
        <begin position="61"/>
        <end position="80"/>
    </location>
</feature>
<sequence>MKCTTLLLLAGLSAGFAAHAAEPVADEATASGSYAGVTVAIDPATGRLRAPTAAEQAKLRTAVSSRLRTADPMSIAKPGPKTVAEARRTLRRLPNGTMSMHVPEELMSQMTAHQLDDGSIAIGHGDAHAAPASTVEAVRE</sequence>
<reference evidence="3 4" key="1">
    <citation type="submission" date="2024-09" db="EMBL/GenBank/DDBJ databases">
        <authorList>
            <person name="Sun Q."/>
            <person name="Mori K."/>
        </authorList>
    </citation>
    <scope>NUCLEOTIDE SEQUENCE [LARGE SCALE GENOMIC DNA]</scope>
    <source>
        <strain evidence="3 4">KCTC 52403</strain>
    </source>
</reference>
<evidence type="ECO:0000256" key="1">
    <source>
        <dbReference type="SAM" id="MobiDB-lite"/>
    </source>
</evidence>
<dbReference type="Proteomes" id="UP001589898">
    <property type="component" value="Unassembled WGS sequence"/>
</dbReference>
<keyword evidence="4" id="KW-1185">Reference proteome</keyword>
<evidence type="ECO:0000313" key="4">
    <source>
        <dbReference type="Proteomes" id="UP001589898"/>
    </source>
</evidence>
<keyword evidence="2" id="KW-0732">Signal</keyword>
<dbReference type="EMBL" id="JBHLTF010000005">
    <property type="protein sequence ID" value="MFC0716749.1"/>
    <property type="molecule type" value="Genomic_DNA"/>
</dbReference>
<feature type="chain" id="PRO_5046123235" evidence="2">
    <location>
        <begin position="21"/>
        <end position="140"/>
    </location>
</feature>
<accession>A0ABV6SUJ3</accession>
<feature type="signal peptide" evidence="2">
    <location>
        <begin position="1"/>
        <end position="20"/>
    </location>
</feature>
<dbReference type="NCBIfam" id="NF047450">
    <property type="entry name" value="post-PEP-CTERM_1"/>
    <property type="match status" value="1"/>
</dbReference>
<comment type="caution">
    <text evidence="3">The sequence shown here is derived from an EMBL/GenBank/DDBJ whole genome shotgun (WGS) entry which is preliminary data.</text>
</comment>
<gene>
    <name evidence="3" type="ORF">ACFFFU_03085</name>
</gene>
<proteinExistence type="predicted"/>
<dbReference type="RefSeq" id="WP_189496406.1">
    <property type="nucleotide sequence ID" value="NZ_BMZT01000004.1"/>
</dbReference>
<protein>
    <submittedName>
        <fullName evidence="3">Post-PEP-CTERM-1 domain-containing protein</fullName>
    </submittedName>
</protein>
<name>A0ABV6SUJ3_9GAMM</name>
<organism evidence="3 4">
    <name type="scientific">Luteimonas padinae</name>
    <dbReference type="NCBI Taxonomy" id="1714359"/>
    <lineage>
        <taxon>Bacteria</taxon>
        <taxon>Pseudomonadati</taxon>
        <taxon>Pseudomonadota</taxon>
        <taxon>Gammaproteobacteria</taxon>
        <taxon>Lysobacterales</taxon>
        <taxon>Lysobacteraceae</taxon>
        <taxon>Luteimonas</taxon>
    </lineage>
</organism>